<organism evidence="2 3">
    <name type="scientific">Cellulomonas humilata</name>
    <dbReference type="NCBI Taxonomy" id="144055"/>
    <lineage>
        <taxon>Bacteria</taxon>
        <taxon>Bacillati</taxon>
        <taxon>Actinomycetota</taxon>
        <taxon>Actinomycetes</taxon>
        <taxon>Micrococcales</taxon>
        <taxon>Cellulomonadaceae</taxon>
        <taxon>Cellulomonas</taxon>
    </lineage>
</organism>
<evidence type="ECO:0000259" key="1">
    <source>
        <dbReference type="Pfam" id="PF04965"/>
    </source>
</evidence>
<dbReference type="Gene3D" id="3.10.450.40">
    <property type="match status" value="1"/>
</dbReference>
<accession>A0ABU0EF01</accession>
<proteinExistence type="predicted"/>
<gene>
    <name evidence="2" type="ORF">J2X26_002153</name>
</gene>
<feature type="domain" description="IraD/Gp25-like" evidence="1">
    <location>
        <begin position="50"/>
        <end position="136"/>
    </location>
</feature>
<reference evidence="2 3" key="1">
    <citation type="submission" date="2023-07" db="EMBL/GenBank/DDBJ databases">
        <title>Sorghum-associated microbial communities from plants grown in Nebraska, USA.</title>
        <authorList>
            <person name="Schachtman D."/>
        </authorList>
    </citation>
    <scope>NUCLEOTIDE SEQUENCE [LARGE SCALE GENOMIC DNA]</scope>
    <source>
        <strain evidence="2 3">BE332</strain>
    </source>
</reference>
<evidence type="ECO:0000313" key="3">
    <source>
        <dbReference type="Proteomes" id="UP001239626"/>
    </source>
</evidence>
<sequence length="154" mass="16543">MSTPAVGLGRAGGQAGRSRWTGWRFGHPDVDSERPGLTVDATGRLDRVHDADAIRQSLLLLLSTRPGERVMRPDYGCALATLIFSSNDDTTAGLAIHYVRRAVERFEPRAVVISVDAGPAPQRPDVLDVVLEYRPRAGGPTDTIEVSVPLSEGA</sequence>
<name>A0ABU0EF01_9CELL</name>
<protein>
    <submittedName>
        <fullName evidence="2">Phage baseplate assembly protein W</fullName>
    </submittedName>
</protein>
<dbReference type="EMBL" id="JAUSVB010000002">
    <property type="protein sequence ID" value="MDQ0373842.1"/>
    <property type="molecule type" value="Genomic_DNA"/>
</dbReference>
<dbReference type="SUPFAM" id="SSF160719">
    <property type="entry name" value="gpW/gp25-like"/>
    <property type="match status" value="1"/>
</dbReference>
<keyword evidence="3" id="KW-1185">Reference proteome</keyword>
<dbReference type="RefSeq" id="WP_307492115.1">
    <property type="nucleotide sequence ID" value="NZ_JAUSVB010000002.1"/>
</dbReference>
<dbReference type="Proteomes" id="UP001239626">
    <property type="component" value="Unassembled WGS sequence"/>
</dbReference>
<evidence type="ECO:0000313" key="2">
    <source>
        <dbReference type="EMBL" id="MDQ0373842.1"/>
    </source>
</evidence>
<dbReference type="InterPro" id="IPR007048">
    <property type="entry name" value="IraD/Gp25-like"/>
</dbReference>
<comment type="caution">
    <text evidence="2">The sequence shown here is derived from an EMBL/GenBank/DDBJ whole genome shotgun (WGS) entry which is preliminary data.</text>
</comment>
<dbReference type="Pfam" id="PF04965">
    <property type="entry name" value="GPW_gp25"/>
    <property type="match status" value="1"/>
</dbReference>